<dbReference type="EMBL" id="JAWJWE010000004">
    <property type="protein sequence ID" value="KAK6636944.1"/>
    <property type="molecule type" value="Genomic_DNA"/>
</dbReference>
<accession>A0AAN8P7I7</accession>
<feature type="compositionally biased region" description="Low complexity" evidence="1">
    <location>
        <begin position="95"/>
        <end position="108"/>
    </location>
</feature>
<evidence type="ECO:0000313" key="2">
    <source>
        <dbReference type="EMBL" id="KAK6636944.1"/>
    </source>
</evidence>
<gene>
    <name evidence="2" type="ORF">RUM43_010608</name>
</gene>
<proteinExistence type="predicted"/>
<evidence type="ECO:0000313" key="3">
    <source>
        <dbReference type="Proteomes" id="UP001372834"/>
    </source>
</evidence>
<organism evidence="2 3">
    <name type="scientific">Polyplax serrata</name>
    <name type="common">Common mouse louse</name>
    <dbReference type="NCBI Taxonomy" id="468196"/>
    <lineage>
        <taxon>Eukaryota</taxon>
        <taxon>Metazoa</taxon>
        <taxon>Ecdysozoa</taxon>
        <taxon>Arthropoda</taxon>
        <taxon>Hexapoda</taxon>
        <taxon>Insecta</taxon>
        <taxon>Pterygota</taxon>
        <taxon>Neoptera</taxon>
        <taxon>Paraneoptera</taxon>
        <taxon>Psocodea</taxon>
        <taxon>Troctomorpha</taxon>
        <taxon>Phthiraptera</taxon>
        <taxon>Anoplura</taxon>
        <taxon>Polyplacidae</taxon>
        <taxon>Polyplax</taxon>
    </lineage>
</organism>
<protein>
    <submittedName>
        <fullName evidence="2">Uncharacterized protein</fullName>
    </submittedName>
</protein>
<comment type="caution">
    <text evidence="2">The sequence shown here is derived from an EMBL/GenBank/DDBJ whole genome shotgun (WGS) entry which is preliminary data.</text>
</comment>
<dbReference type="Proteomes" id="UP001372834">
    <property type="component" value="Unassembled WGS sequence"/>
</dbReference>
<evidence type="ECO:0000256" key="1">
    <source>
        <dbReference type="SAM" id="MobiDB-lite"/>
    </source>
</evidence>
<reference evidence="2 3" key="1">
    <citation type="submission" date="2023-10" db="EMBL/GenBank/DDBJ databases">
        <title>Genomes of two closely related lineages of the louse Polyplax serrata with different host specificities.</title>
        <authorList>
            <person name="Martinu J."/>
            <person name="Tarabai H."/>
            <person name="Stefka J."/>
            <person name="Hypsa V."/>
        </authorList>
    </citation>
    <scope>NUCLEOTIDE SEQUENCE [LARGE SCALE GENOMIC DNA]</scope>
    <source>
        <strain evidence="2">HR10_N</strain>
    </source>
</reference>
<dbReference type="AlphaFoldDB" id="A0AAN8P7I7"/>
<feature type="region of interest" description="Disordered" evidence="1">
    <location>
        <begin position="95"/>
        <end position="119"/>
    </location>
</feature>
<name>A0AAN8P7I7_POLSC</name>
<feature type="compositionally biased region" description="Basic and acidic residues" evidence="1">
    <location>
        <begin position="109"/>
        <end position="119"/>
    </location>
</feature>
<sequence>MTTKLRRGTRAKPFVKQRNEPLSCEVIARDENASIVVDLIHFRFTQTGSRNLERAFVLPSVVGLCQRGGGRTTFYGRSAVSNCEAADQVPNVKLKTQQMQQGQKGPWQKTEKSEKESPT</sequence>